<organism evidence="4 5">
    <name type="scientific">Sphingomonas corticis</name>
    <dbReference type="NCBI Taxonomy" id="2722791"/>
    <lineage>
        <taxon>Bacteria</taxon>
        <taxon>Pseudomonadati</taxon>
        <taxon>Pseudomonadota</taxon>
        <taxon>Alphaproteobacteria</taxon>
        <taxon>Sphingomonadales</taxon>
        <taxon>Sphingomonadaceae</taxon>
        <taxon>Sphingomonas</taxon>
    </lineage>
</organism>
<keyword evidence="5" id="KW-1185">Reference proteome</keyword>
<sequence length="477" mass="51622">MLARVSPDRRCVPFAPARPRHAVGVQRGGDLKGGSPRGELPQDAADDLGLAVVHPHDPSDDLAALADLVRAAIAVRPPTGEATGQDRRLHAAQGLLLEVRLEHGSEEAGDRQLDLVDLAFRRGVELDPVEAELLPDPADVLAIARDPIERFADDDVDPFVPHVRQQTVQPRTVAPISGDLRIGVGFHEAAAQPVDEDLARRHLIDARHRVLLVRAVPRVDGDPQRHCASSSDLDYGRSPPSRNAERTYSAAACRASRRTSSASAGGATGPEVDSSVLAGGRAEIRVAAMPTIRERPLAFAERKSHISSMATVTGKRIGEALLAARKAKGMTQARLAKKAGVVRETVYRLEAGRLPTACVLNRICFVLDVDIESFDFKRKETDAYAQHPPLTLLRDRRRSLGLTLEQCAARAGVSPATLSRFERGSECSRALAAFDASGRAVRLINEDFAAALGFASCDELDLYWRTGRLRQDPAESR</sequence>
<accession>A0ABX1CPX9</accession>
<dbReference type="PANTHER" id="PTHR46797">
    <property type="entry name" value="HTH-TYPE TRANSCRIPTIONAL REGULATOR"/>
    <property type="match status" value="1"/>
</dbReference>
<feature type="region of interest" description="Disordered" evidence="2">
    <location>
        <begin position="221"/>
        <end position="272"/>
    </location>
</feature>
<comment type="caution">
    <text evidence="4">The sequence shown here is derived from an EMBL/GenBank/DDBJ whole genome shotgun (WGS) entry which is preliminary data.</text>
</comment>
<reference evidence="4 5" key="1">
    <citation type="submission" date="2020-03" db="EMBL/GenBank/DDBJ databases">
        <authorList>
            <person name="Wang L."/>
            <person name="He N."/>
            <person name="Li Y."/>
            <person name="Fang Y."/>
            <person name="Zhang F."/>
        </authorList>
    </citation>
    <scope>NUCLEOTIDE SEQUENCE [LARGE SCALE GENOMIC DNA]</scope>
    <source>
        <strain evidence="4 5">36D10-4-7</strain>
    </source>
</reference>
<dbReference type="Pfam" id="PF01381">
    <property type="entry name" value="HTH_3"/>
    <property type="match status" value="1"/>
</dbReference>
<dbReference type="SMART" id="SM00530">
    <property type="entry name" value="HTH_XRE"/>
    <property type="match status" value="2"/>
</dbReference>
<evidence type="ECO:0000313" key="4">
    <source>
        <dbReference type="EMBL" id="NJR80009.1"/>
    </source>
</evidence>
<feature type="region of interest" description="Disordered" evidence="2">
    <location>
        <begin position="17"/>
        <end position="43"/>
    </location>
</feature>
<dbReference type="Proteomes" id="UP000732399">
    <property type="component" value="Unassembled WGS sequence"/>
</dbReference>
<dbReference type="InterPro" id="IPR001387">
    <property type="entry name" value="Cro/C1-type_HTH"/>
</dbReference>
<evidence type="ECO:0000259" key="3">
    <source>
        <dbReference type="PROSITE" id="PS50943"/>
    </source>
</evidence>
<dbReference type="InterPro" id="IPR050807">
    <property type="entry name" value="TransReg_Diox_bact_type"/>
</dbReference>
<gene>
    <name evidence="4" type="ORF">HBH26_15605</name>
</gene>
<feature type="compositionally biased region" description="Low complexity" evidence="2">
    <location>
        <begin position="246"/>
        <end position="265"/>
    </location>
</feature>
<feature type="domain" description="HTH cro/C1-type" evidence="3">
    <location>
        <begin position="321"/>
        <end position="374"/>
    </location>
</feature>
<dbReference type="EMBL" id="JAAVJH010000012">
    <property type="protein sequence ID" value="NJR80009.1"/>
    <property type="molecule type" value="Genomic_DNA"/>
</dbReference>
<evidence type="ECO:0000313" key="5">
    <source>
        <dbReference type="Proteomes" id="UP000732399"/>
    </source>
</evidence>
<protein>
    <submittedName>
        <fullName evidence="4">Helix-turn-helix domain-containing protein</fullName>
    </submittedName>
</protein>
<evidence type="ECO:0000256" key="2">
    <source>
        <dbReference type="SAM" id="MobiDB-lite"/>
    </source>
</evidence>
<dbReference type="InterPro" id="IPR010982">
    <property type="entry name" value="Lambda_DNA-bd_dom_sf"/>
</dbReference>
<proteinExistence type="predicted"/>
<dbReference type="SUPFAM" id="SSF47413">
    <property type="entry name" value="lambda repressor-like DNA-binding domains"/>
    <property type="match status" value="2"/>
</dbReference>
<name>A0ABX1CPX9_9SPHN</name>
<evidence type="ECO:0000256" key="1">
    <source>
        <dbReference type="ARBA" id="ARBA00023125"/>
    </source>
</evidence>
<keyword evidence="1" id="KW-0238">DNA-binding</keyword>
<dbReference type="PROSITE" id="PS50943">
    <property type="entry name" value="HTH_CROC1"/>
    <property type="match status" value="2"/>
</dbReference>
<feature type="domain" description="HTH cro/C1-type" evidence="3">
    <location>
        <begin position="393"/>
        <end position="424"/>
    </location>
</feature>
<dbReference type="Pfam" id="PF13560">
    <property type="entry name" value="HTH_31"/>
    <property type="match status" value="1"/>
</dbReference>
<dbReference type="PANTHER" id="PTHR46797:SF1">
    <property type="entry name" value="METHYLPHOSPHONATE SYNTHASE"/>
    <property type="match status" value="1"/>
</dbReference>
<dbReference type="CDD" id="cd00093">
    <property type="entry name" value="HTH_XRE"/>
    <property type="match status" value="2"/>
</dbReference>
<dbReference type="Gene3D" id="1.10.260.40">
    <property type="entry name" value="lambda repressor-like DNA-binding domains"/>
    <property type="match status" value="2"/>
</dbReference>